<keyword evidence="1" id="KW-1133">Transmembrane helix</keyword>
<evidence type="ECO:0000256" key="1">
    <source>
        <dbReference type="SAM" id="Phobius"/>
    </source>
</evidence>
<keyword evidence="4" id="KW-1185">Reference proteome</keyword>
<evidence type="ECO:0000313" key="4">
    <source>
        <dbReference type="Proteomes" id="UP001642484"/>
    </source>
</evidence>
<proteinExistence type="predicted"/>
<gene>
    <name evidence="2" type="ORF">CCMP2556_LOCUS14097</name>
    <name evidence="3" type="ORF">CCMP2556_LOCUS14098</name>
</gene>
<reference evidence="3 4" key="1">
    <citation type="submission" date="2024-02" db="EMBL/GenBank/DDBJ databases">
        <authorList>
            <person name="Chen Y."/>
            <person name="Shah S."/>
            <person name="Dougan E. K."/>
            <person name="Thang M."/>
            <person name="Chan C."/>
        </authorList>
    </citation>
    <scope>NUCLEOTIDE SEQUENCE [LARGE SCALE GENOMIC DNA]</scope>
</reference>
<name>A0ABP0K1B5_9DINO</name>
<protein>
    <submittedName>
        <fullName evidence="3">Uncharacterized protein</fullName>
    </submittedName>
</protein>
<dbReference type="EMBL" id="CAXAMN010007132">
    <property type="protein sequence ID" value="CAK9020548.1"/>
    <property type="molecule type" value="Genomic_DNA"/>
</dbReference>
<dbReference type="Proteomes" id="UP001642484">
    <property type="component" value="Unassembled WGS sequence"/>
</dbReference>
<dbReference type="EMBL" id="CAXAMN010007134">
    <property type="protein sequence ID" value="CAK9020551.1"/>
    <property type="molecule type" value="Genomic_DNA"/>
</dbReference>
<accession>A0ABP0K1B5</accession>
<sequence length="284" mass="30803">MFYKHTKCSVSFFKPEQHDHPLREMASDLQKHDFAHGCASSSSALTSCTCDLCFSFVTPVLGIMWRILATLLFTAVAEFTPDQLEKMADSVQSSAESLQDKVESWKNAILPLSSYIPTFGSQMMAAADEEQKAAIQKQFKANMTKMCNDVLSLSEVLAQVSKASADAKETVTKVEAQMVMAQPNDPAYQNYLDQVQKSITSLDATATSGAMYTSMKPTCQAQGDVAAATRLFLEKPEVAGSKFHLPSALLGALGATVIGSALVLFRTKASSRSQVVLMEEGNLE</sequence>
<evidence type="ECO:0000313" key="3">
    <source>
        <dbReference type="EMBL" id="CAK9020551.1"/>
    </source>
</evidence>
<feature type="transmembrane region" description="Helical" evidence="1">
    <location>
        <begin position="243"/>
        <end position="265"/>
    </location>
</feature>
<organism evidence="3 4">
    <name type="scientific">Durusdinium trenchii</name>
    <dbReference type="NCBI Taxonomy" id="1381693"/>
    <lineage>
        <taxon>Eukaryota</taxon>
        <taxon>Sar</taxon>
        <taxon>Alveolata</taxon>
        <taxon>Dinophyceae</taxon>
        <taxon>Suessiales</taxon>
        <taxon>Symbiodiniaceae</taxon>
        <taxon>Durusdinium</taxon>
    </lineage>
</organism>
<comment type="caution">
    <text evidence="3">The sequence shown here is derived from an EMBL/GenBank/DDBJ whole genome shotgun (WGS) entry which is preliminary data.</text>
</comment>
<keyword evidence="1" id="KW-0472">Membrane</keyword>
<keyword evidence="1" id="KW-0812">Transmembrane</keyword>
<evidence type="ECO:0000313" key="2">
    <source>
        <dbReference type="EMBL" id="CAK9020548.1"/>
    </source>
</evidence>